<dbReference type="GO" id="GO:0003677">
    <property type="term" value="F:DNA binding"/>
    <property type="evidence" value="ECO:0007669"/>
    <property type="project" value="UniProtKB-UniRule"/>
</dbReference>
<evidence type="ECO:0000313" key="7">
    <source>
        <dbReference type="EMBL" id="ASJ95921.1"/>
    </source>
</evidence>
<feature type="domain" description="Tyr recombinase" evidence="5">
    <location>
        <begin position="163"/>
        <end position="338"/>
    </location>
</feature>
<gene>
    <name evidence="7" type="ORF">CFF01_04580</name>
</gene>
<evidence type="ECO:0000313" key="8">
    <source>
        <dbReference type="Proteomes" id="UP000198233"/>
    </source>
</evidence>
<keyword evidence="3" id="KW-0233">DNA recombination</keyword>
<accession>A0AAC9TXK2</accession>
<evidence type="ECO:0000256" key="1">
    <source>
        <dbReference type="ARBA" id="ARBA00022908"/>
    </source>
</evidence>
<dbReference type="InterPro" id="IPR002104">
    <property type="entry name" value="Integrase_catalytic"/>
</dbReference>
<dbReference type="RefSeq" id="WP_088904026.1">
    <property type="nucleotide sequence ID" value="NZ_CP022272.1"/>
</dbReference>
<dbReference type="Pfam" id="PF22022">
    <property type="entry name" value="Phage_int_M"/>
    <property type="match status" value="1"/>
</dbReference>
<dbReference type="KEGG" id="smav:CFF01_04580"/>
<evidence type="ECO:0000259" key="6">
    <source>
        <dbReference type="PROSITE" id="PS51900"/>
    </source>
</evidence>
<reference evidence="7 8" key="1">
    <citation type="submission" date="2017-06" db="EMBL/GenBank/DDBJ databases">
        <title>Complete genome sequence of Shewanella marisflavi EP1 associated with anaerobic 2,4-dinitrotoluene reduction and salt tolerance.</title>
        <authorList>
            <person name="Huang J."/>
        </authorList>
    </citation>
    <scope>NUCLEOTIDE SEQUENCE [LARGE SCALE GENOMIC DNA]</scope>
    <source>
        <strain evidence="7 8">EP1</strain>
    </source>
</reference>
<dbReference type="Gene3D" id="1.10.150.130">
    <property type="match status" value="1"/>
</dbReference>
<evidence type="ECO:0000259" key="5">
    <source>
        <dbReference type="PROSITE" id="PS51898"/>
    </source>
</evidence>
<name>A0AAC9TXK2_9GAMM</name>
<dbReference type="AlphaFoldDB" id="A0AAC9TXK2"/>
<keyword evidence="2 4" id="KW-0238">DNA-binding</keyword>
<dbReference type="SUPFAM" id="SSF56349">
    <property type="entry name" value="DNA breaking-rejoining enzymes"/>
    <property type="match status" value="1"/>
</dbReference>
<dbReference type="GO" id="GO:0015074">
    <property type="term" value="P:DNA integration"/>
    <property type="evidence" value="ECO:0007669"/>
    <property type="project" value="UniProtKB-KW"/>
</dbReference>
<dbReference type="InterPro" id="IPR011010">
    <property type="entry name" value="DNA_brk_join_enz"/>
</dbReference>
<dbReference type="PANTHER" id="PTHR30349">
    <property type="entry name" value="PHAGE INTEGRASE-RELATED"/>
    <property type="match status" value="1"/>
</dbReference>
<dbReference type="PANTHER" id="PTHR30349:SF94">
    <property type="entry name" value="INTEGRASE_RECOMBINASE HI_1414-RELATED"/>
    <property type="match status" value="1"/>
</dbReference>
<dbReference type="InterPro" id="IPR044068">
    <property type="entry name" value="CB"/>
</dbReference>
<dbReference type="Pfam" id="PF00589">
    <property type="entry name" value="Phage_integrase"/>
    <property type="match status" value="1"/>
</dbReference>
<dbReference type="InterPro" id="IPR010998">
    <property type="entry name" value="Integrase_recombinase_N"/>
</dbReference>
<keyword evidence="1" id="KW-0229">DNA integration</keyword>
<dbReference type="PROSITE" id="PS51900">
    <property type="entry name" value="CB"/>
    <property type="match status" value="1"/>
</dbReference>
<protein>
    <submittedName>
        <fullName evidence="7">Integrase</fullName>
    </submittedName>
</protein>
<dbReference type="Proteomes" id="UP000198233">
    <property type="component" value="Chromosome"/>
</dbReference>
<evidence type="ECO:0000256" key="3">
    <source>
        <dbReference type="ARBA" id="ARBA00023172"/>
    </source>
</evidence>
<dbReference type="InterPro" id="IPR050090">
    <property type="entry name" value="Tyrosine_recombinase_XerCD"/>
</dbReference>
<dbReference type="InterPro" id="IPR053876">
    <property type="entry name" value="Phage_int_M"/>
</dbReference>
<proteinExistence type="predicted"/>
<dbReference type="InterPro" id="IPR013762">
    <property type="entry name" value="Integrase-like_cat_sf"/>
</dbReference>
<organism evidence="7 8">
    <name type="scientific">Shewanella marisflavi</name>
    <dbReference type="NCBI Taxonomy" id="260364"/>
    <lineage>
        <taxon>Bacteria</taxon>
        <taxon>Pseudomonadati</taxon>
        <taxon>Pseudomonadota</taxon>
        <taxon>Gammaproteobacteria</taxon>
        <taxon>Alteromonadales</taxon>
        <taxon>Shewanellaceae</taxon>
        <taxon>Shewanella</taxon>
    </lineage>
</organism>
<dbReference type="PROSITE" id="PS51898">
    <property type="entry name" value="TYR_RECOMBINASE"/>
    <property type="match status" value="1"/>
</dbReference>
<dbReference type="GO" id="GO:0006310">
    <property type="term" value="P:DNA recombination"/>
    <property type="evidence" value="ECO:0007669"/>
    <property type="project" value="UniProtKB-KW"/>
</dbReference>
<evidence type="ECO:0000256" key="2">
    <source>
        <dbReference type="ARBA" id="ARBA00023125"/>
    </source>
</evidence>
<evidence type="ECO:0000256" key="4">
    <source>
        <dbReference type="PROSITE-ProRule" id="PRU01248"/>
    </source>
</evidence>
<dbReference type="Gene3D" id="1.10.443.10">
    <property type="entry name" value="Intergrase catalytic core"/>
    <property type="match status" value="1"/>
</dbReference>
<dbReference type="EMBL" id="CP022272">
    <property type="protein sequence ID" value="ASJ95921.1"/>
    <property type="molecule type" value="Genomic_DNA"/>
</dbReference>
<feature type="domain" description="Core-binding (CB)" evidence="6">
    <location>
        <begin position="63"/>
        <end position="143"/>
    </location>
</feature>
<sequence>MRKRKPEDQWMPPFVYLHRRGGTPSCYIIKGKNSTQSLCKADATKAEVWAAFEAAIESSLSVYTFEKMANDYIVSATFKELAPRTQKDRQRELAMFNRVFGAMEPDSIKPHHIREYMDMRGNSSKTQANHELSAASVVFAWGYERGRCKTNPAKSIKKFKQKPRDRYITNKEFDALLSCCETRLRLACQISYLCAARQSDVLALRWSQIDDDGIFIQQGKTGKKQIKAWSQQLIETINEAKTLHHGVASIYVINKSGGGRLTADGLRSAWKRAMDKLAVEHPEVERTFTFHDIKAKSISDFEGTIHDKQHFSGHKSTSQVHDYDRKVTIVPSIGSKTNAQSH</sequence>